<dbReference type="AlphaFoldDB" id="A0A5Q2QEY6"/>
<feature type="region of interest" description="Disordered" evidence="1">
    <location>
        <begin position="178"/>
        <end position="203"/>
    </location>
</feature>
<protein>
    <submittedName>
        <fullName evidence="2">Uncharacterized protein</fullName>
    </submittedName>
</protein>
<gene>
    <name evidence="2" type="ORF">GH975_08440</name>
</gene>
<feature type="compositionally biased region" description="Low complexity" evidence="1">
    <location>
        <begin position="178"/>
        <end position="195"/>
    </location>
</feature>
<name>A0A5Q2QEY6_9GAMM</name>
<organism evidence="2 3">
    <name type="scientific">Litorivicinus lipolyticus</name>
    <dbReference type="NCBI Taxonomy" id="418701"/>
    <lineage>
        <taxon>Bacteria</taxon>
        <taxon>Pseudomonadati</taxon>
        <taxon>Pseudomonadota</taxon>
        <taxon>Gammaproteobacteria</taxon>
        <taxon>Oceanospirillales</taxon>
        <taxon>Litorivicinaceae</taxon>
        <taxon>Litorivicinus</taxon>
    </lineage>
</organism>
<evidence type="ECO:0000313" key="2">
    <source>
        <dbReference type="EMBL" id="QGG80596.1"/>
    </source>
</evidence>
<evidence type="ECO:0000256" key="1">
    <source>
        <dbReference type="SAM" id="MobiDB-lite"/>
    </source>
</evidence>
<keyword evidence="3" id="KW-1185">Reference proteome</keyword>
<evidence type="ECO:0000313" key="3">
    <source>
        <dbReference type="Proteomes" id="UP000388235"/>
    </source>
</evidence>
<dbReference type="Proteomes" id="UP000388235">
    <property type="component" value="Chromosome"/>
</dbReference>
<dbReference type="OrthoDB" id="6193799at2"/>
<sequence>MSLWNDFNNADDQQSYDVIPKGTVARVRMTIKPGGLDDPSQGWTGGFATQSTMTGSVYLNCEFVVTEGPFAKRKIWSLIGLESPKGPEWANMGRSFIKGILNSSRGLHPGDQSPKAQQMRRISGFADLEGVEFVAKIDVDKDQNGELKNIIKSAVTPDQKGYAEAMSAAPVAPVPASYTAPATQATPTQEQPAVPSARPAWAQ</sequence>
<dbReference type="RefSeq" id="WP_153714100.1">
    <property type="nucleotide sequence ID" value="NZ_CP045871.1"/>
</dbReference>
<accession>A0A5Q2QEY6</accession>
<proteinExistence type="predicted"/>
<dbReference type="KEGG" id="llp:GH975_08440"/>
<reference evidence="2 3" key="1">
    <citation type="submission" date="2019-11" db="EMBL/GenBank/DDBJ databases">
        <authorList>
            <person name="Khan S.A."/>
            <person name="Jeon C.O."/>
            <person name="Chun B.H."/>
        </authorList>
    </citation>
    <scope>NUCLEOTIDE SEQUENCE [LARGE SCALE GENOMIC DNA]</scope>
    <source>
        <strain evidence="2 3">IMCC 1097</strain>
    </source>
</reference>
<dbReference type="EMBL" id="CP045871">
    <property type="protein sequence ID" value="QGG80596.1"/>
    <property type="molecule type" value="Genomic_DNA"/>
</dbReference>